<dbReference type="Proteomes" id="UP000533637">
    <property type="component" value="Unassembled WGS sequence"/>
</dbReference>
<evidence type="ECO:0000256" key="5">
    <source>
        <dbReference type="ARBA" id="ARBA00023237"/>
    </source>
</evidence>
<comment type="caution">
    <text evidence="8">The sequence shown here is derived from an EMBL/GenBank/DDBJ whole genome shotgun (WGS) entry which is preliminary data.</text>
</comment>
<evidence type="ECO:0000313" key="9">
    <source>
        <dbReference type="Proteomes" id="UP000533637"/>
    </source>
</evidence>
<protein>
    <recommendedName>
        <fullName evidence="10">RagB/SusD family nutrient uptake outer membrane protein</fullName>
    </recommendedName>
</protein>
<dbReference type="InterPro" id="IPR033985">
    <property type="entry name" value="SusD-like_N"/>
</dbReference>
<evidence type="ECO:0000256" key="3">
    <source>
        <dbReference type="ARBA" id="ARBA00022729"/>
    </source>
</evidence>
<keyword evidence="9" id="KW-1185">Reference proteome</keyword>
<evidence type="ECO:0000256" key="2">
    <source>
        <dbReference type="ARBA" id="ARBA00006275"/>
    </source>
</evidence>
<dbReference type="Gene3D" id="1.25.40.390">
    <property type="match status" value="1"/>
</dbReference>
<evidence type="ECO:0000313" key="8">
    <source>
        <dbReference type="EMBL" id="MBB4621926.1"/>
    </source>
</evidence>
<dbReference type="InterPro" id="IPR011990">
    <property type="entry name" value="TPR-like_helical_dom_sf"/>
</dbReference>
<dbReference type="RefSeq" id="WP_122353639.1">
    <property type="nucleotide sequence ID" value="NZ_BMPB01000001.1"/>
</dbReference>
<accession>A0ABR6KKI5</accession>
<dbReference type="SUPFAM" id="SSF48452">
    <property type="entry name" value="TPR-like"/>
    <property type="match status" value="1"/>
</dbReference>
<comment type="subcellular location">
    <subcellularLocation>
        <location evidence="1">Cell outer membrane</location>
    </subcellularLocation>
</comment>
<evidence type="ECO:0000256" key="1">
    <source>
        <dbReference type="ARBA" id="ARBA00004442"/>
    </source>
</evidence>
<dbReference type="Pfam" id="PF07980">
    <property type="entry name" value="SusD_RagB"/>
    <property type="match status" value="1"/>
</dbReference>
<evidence type="ECO:0008006" key="10">
    <source>
        <dbReference type="Google" id="ProtNLM"/>
    </source>
</evidence>
<keyword evidence="5" id="KW-0998">Cell outer membrane</keyword>
<sequence length="599" mass="68418">MNIKSSIACGLLTMVLYGCSLDYTNTGTISPDNVWTDKTMISAFLADIEGGMKPGWPLGDANNSDEGMNGNASMTNYQRGEISVDNNGQGLSYGNIDKINFFLKQIENVDPSVLTEVEKREMVGQALFWRAWAYWGMVNVIGGVPLILEPQDVTNVESLFRSRNSTSECVAQIFKDLDDAISMLPDAWTGTNYGRIDKGCAMAYKGRLMMWWASPLFNPSNNQERWQAAYETNKEALEFLRSQGKGLYQGKFEDIWYDERNCEVVMVNQFYYPDHTFNQNLIRPLRLTKDNPNNNQAILPLLLAYPKKDGTKLTLDIDRLSADPAYNAQFVDEFYLDRDPRFYATIFSPGTVYPVPDLTGGQRYWPAWKKVENPDDPKGFQYASMVKDQLGDSEQATNTCFHQLKGLDKTLTVALVGNAAVDWIEIRFAEVLLNYGECANEVGKTAEALQVLYDIRKRAGIENKDGKYGITASATSEIRQAYIDERFIELAYEGKRWGDLRRWKRFDILNNLKHRNALWLIAGKEVDPATFDWTNDMSDPEVRKMFSFDFIECPEGDKSVYKFNLSMNHWFYPIKKNDLDRNSKLEQNNEWGGTFDPLK</sequence>
<reference evidence="8 9" key="1">
    <citation type="submission" date="2020-08" db="EMBL/GenBank/DDBJ databases">
        <title>Genomic Encyclopedia of Type Strains, Phase IV (KMG-IV): sequencing the most valuable type-strain genomes for metagenomic binning, comparative biology and taxonomic classification.</title>
        <authorList>
            <person name="Goeker M."/>
        </authorList>
    </citation>
    <scope>NUCLEOTIDE SEQUENCE [LARGE SCALE GENOMIC DNA]</scope>
    <source>
        <strain evidence="8 9">DSM 102983</strain>
    </source>
</reference>
<feature type="domain" description="SusD-like N-terminal" evidence="7">
    <location>
        <begin position="63"/>
        <end position="208"/>
    </location>
</feature>
<evidence type="ECO:0000259" key="6">
    <source>
        <dbReference type="Pfam" id="PF07980"/>
    </source>
</evidence>
<dbReference type="InterPro" id="IPR012944">
    <property type="entry name" value="SusD_RagB_dom"/>
</dbReference>
<dbReference type="Pfam" id="PF14322">
    <property type="entry name" value="SusD-like_3"/>
    <property type="match status" value="1"/>
</dbReference>
<comment type="similarity">
    <text evidence="2">Belongs to the SusD family.</text>
</comment>
<dbReference type="PROSITE" id="PS51257">
    <property type="entry name" value="PROKAR_LIPOPROTEIN"/>
    <property type="match status" value="1"/>
</dbReference>
<evidence type="ECO:0000256" key="4">
    <source>
        <dbReference type="ARBA" id="ARBA00023136"/>
    </source>
</evidence>
<gene>
    <name evidence="8" type="ORF">GGQ57_001823</name>
</gene>
<keyword evidence="4" id="KW-0472">Membrane</keyword>
<dbReference type="EMBL" id="JACHOC010000003">
    <property type="protein sequence ID" value="MBB4621926.1"/>
    <property type="molecule type" value="Genomic_DNA"/>
</dbReference>
<keyword evidence="3" id="KW-0732">Signal</keyword>
<feature type="domain" description="RagB/SusD" evidence="6">
    <location>
        <begin position="301"/>
        <end position="591"/>
    </location>
</feature>
<name>A0ABR6KKI5_9BACT</name>
<proteinExistence type="inferred from homology"/>
<evidence type="ECO:0000259" key="7">
    <source>
        <dbReference type="Pfam" id="PF14322"/>
    </source>
</evidence>
<organism evidence="8 9">
    <name type="scientific">Parabacteroides faecis</name>
    <dbReference type="NCBI Taxonomy" id="1217282"/>
    <lineage>
        <taxon>Bacteria</taxon>
        <taxon>Pseudomonadati</taxon>
        <taxon>Bacteroidota</taxon>
        <taxon>Bacteroidia</taxon>
        <taxon>Bacteroidales</taxon>
        <taxon>Tannerellaceae</taxon>
        <taxon>Parabacteroides</taxon>
    </lineage>
</organism>